<dbReference type="AlphaFoldDB" id="A0A0N9I2Y9"/>
<dbReference type="Proteomes" id="UP000063699">
    <property type="component" value="Chromosome"/>
</dbReference>
<dbReference type="EMBL" id="CP012752">
    <property type="protein sequence ID" value="ALG12136.1"/>
    <property type="molecule type" value="Genomic_DNA"/>
</dbReference>
<dbReference type="Gene3D" id="3.30.110.90">
    <property type="entry name" value="Amidohydrolase"/>
    <property type="match status" value="2"/>
</dbReference>
<dbReference type="InterPro" id="IPR051781">
    <property type="entry name" value="Metallo-dep_Hydrolase"/>
</dbReference>
<protein>
    <recommendedName>
        <fullName evidence="1">Amidohydrolase-related domain-containing protein</fullName>
    </recommendedName>
</protein>
<dbReference type="PANTHER" id="PTHR43135:SF3">
    <property type="entry name" value="ALPHA-D-RIBOSE 1-METHYLPHOSPHONATE 5-TRIPHOSPHATE DIPHOSPHATASE"/>
    <property type="match status" value="1"/>
</dbReference>
<dbReference type="InterPro" id="IPR011059">
    <property type="entry name" value="Metal-dep_hydrolase_composite"/>
</dbReference>
<dbReference type="SUPFAM" id="SSF51556">
    <property type="entry name" value="Metallo-dependent hydrolases"/>
    <property type="match status" value="1"/>
</dbReference>
<organism evidence="2 3">
    <name type="scientific">Kibdelosporangium phytohabitans</name>
    <dbReference type="NCBI Taxonomy" id="860235"/>
    <lineage>
        <taxon>Bacteria</taxon>
        <taxon>Bacillati</taxon>
        <taxon>Actinomycetota</taxon>
        <taxon>Actinomycetes</taxon>
        <taxon>Pseudonocardiales</taxon>
        <taxon>Pseudonocardiaceae</taxon>
        <taxon>Kibdelosporangium</taxon>
    </lineage>
</organism>
<sequence length="460" mass="50097">MIDPARGRILPDVTVLVRGGEIAAVGPAVRVPQGTQVVDLRGKYVIPGLADLHVHSNGFEAIEPPLYIANGVTTVREMSGTPTVHDWRRRIEAGSLLGPRWAIGSQIVDGKPSIWNPEFLAVVQVADAAEARAAVRQQVAQGADFIKVYSRLSRAALVEIAAETRRQGVPFAGHVPDSMSITQTADLGIGTIEHLYGMFYATSWRETRLREQLARIKLELGDYNGWFNRTRTVEYAALRSYSPVKARELFERLARRRTRIVPTLTMHNGLAHARELSQRDDPRRKYLPAAALAALDFALNELYLKGRDPSLDAGWAELFQAQQRVVGDLHRAGVPLMTGTDIGTPGAVPGFSLHDELVLLVGAGLSPMDALRAATAEPAGYLGTRTGRVTEGYAADLVVLDANPLHDIRNTQRIIGVVARGRYLDHATREQLLRDVASAAKSMPPTATLAATCACHHAHP</sequence>
<dbReference type="InterPro" id="IPR032466">
    <property type="entry name" value="Metal_Hydrolase"/>
</dbReference>
<evidence type="ECO:0000313" key="3">
    <source>
        <dbReference type="Proteomes" id="UP000063699"/>
    </source>
</evidence>
<dbReference type="InterPro" id="IPR006680">
    <property type="entry name" value="Amidohydro-rel"/>
</dbReference>
<dbReference type="Gene3D" id="3.40.50.10910">
    <property type="entry name" value="Amidohydrolase"/>
    <property type="match status" value="1"/>
</dbReference>
<dbReference type="KEGG" id="kphy:AOZ06_39450"/>
<proteinExistence type="predicted"/>
<evidence type="ECO:0000259" key="1">
    <source>
        <dbReference type="Pfam" id="PF01979"/>
    </source>
</evidence>
<dbReference type="Pfam" id="PF01979">
    <property type="entry name" value="Amidohydro_1"/>
    <property type="match status" value="1"/>
</dbReference>
<dbReference type="PANTHER" id="PTHR43135">
    <property type="entry name" value="ALPHA-D-RIBOSE 1-METHYLPHOSPHONATE 5-TRIPHOSPHATE DIPHOSPHATASE"/>
    <property type="match status" value="1"/>
</dbReference>
<gene>
    <name evidence="2" type="ORF">AOZ06_39450</name>
</gene>
<dbReference type="GO" id="GO:0016810">
    <property type="term" value="F:hydrolase activity, acting on carbon-nitrogen (but not peptide) bonds"/>
    <property type="evidence" value="ECO:0007669"/>
    <property type="project" value="InterPro"/>
</dbReference>
<dbReference type="SUPFAM" id="SSF51338">
    <property type="entry name" value="Composite domain of metallo-dependent hydrolases"/>
    <property type="match status" value="1"/>
</dbReference>
<feature type="domain" description="Amidohydrolase-related" evidence="1">
    <location>
        <begin position="68"/>
        <end position="422"/>
    </location>
</feature>
<evidence type="ECO:0000313" key="2">
    <source>
        <dbReference type="EMBL" id="ALG12136.1"/>
    </source>
</evidence>
<reference evidence="2 3" key="1">
    <citation type="submission" date="2015-07" db="EMBL/GenBank/DDBJ databases">
        <title>Genome sequencing of Kibdelosporangium phytohabitans.</title>
        <authorList>
            <person name="Qin S."/>
            <person name="Xing K."/>
        </authorList>
    </citation>
    <scope>NUCLEOTIDE SEQUENCE [LARGE SCALE GENOMIC DNA]</scope>
    <source>
        <strain evidence="2 3">KLBMP1111</strain>
    </source>
</reference>
<dbReference type="Gene3D" id="1.20.58.520">
    <property type="entry name" value="Amidohydrolase"/>
    <property type="match status" value="1"/>
</dbReference>
<name>A0A0N9I2Y9_9PSEU</name>
<accession>A0A0N9I2Y9</accession>
<dbReference type="STRING" id="860235.AOZ06_39450"/>
<dbReference type="Gene3D" id="2.30.40.10">
    <property type="entry name" value="Urease, subunit C, domain 1"/>
    <property type="match status" value="2"/>
</dbReference>
<keyword evidence="3" id="KW-1185">Reference proteome</keyword>